<evidence type="ECO:0000256" key="1">
    <source>
        <dbReference type="SAM" id="MobiDB-lite"/>
    </source>
</evidence>
<name>A0A6J4VH21_9BACT</name>
<reference evidence="2" key="1">
    <citation type="submission" date="2020-02" db="EMBL/GenBank/DDBJ databases">
        <authorList>
            <person name="Meier V. D."/>
        </authorList>
    </citation>
    <scope>NUCLEOTIDE SEQUENCE</scope>
    <source>
        <strain evidence="2">AVDCRST_MAG59</strain>
    </source>
</reference>
<proteinExistence type="predicted"/>
<evidence type="ECO:0000313" key="2">
    <source>
        <dbReference type="EMBL" id="CAA9579151.1"/>
    </source>
</evidence>
<feature type="region of interest" description="Disordered" evidence="1">
    <location>
        <begin position="1"/>
        <end position="20"/>
    </location>
</feature>
<sequence>EKQRSDGPVRSGSGGGRRRCLRRCRNAGALPASGGNGLPDDSGRKRRAAGGVAHPLADDPAPRRDRPSGDHRFYPRQAGRVRRRDRGPVPADQRRVPDRRSLRKGDRSFV</sequence>
<feature type="non-terminal residue" evidence="2">
    <location>
        <position position="110"/>
    </location>
</feature>
<feature type="compositionally biased region" description="Basic and acidic residues" evidence="1">
    <location>
        <begin position="92"/>
        <end position="110"/>
    </location>
</feature>
<dbReference type="AlphaFoldDB" id="A0A6J4VH21"/>
<organism evidence="2">
    <name type="scientific">uncultured Thermomicrobiales bacterium</name>
    <dbReference type="NCBI Taxonomy" id="1645740"/>
    <lineage>
        <taxon>Bacteria</taxon>
        <taxon>Pseudomonadati</taxon>
        <taxon>Thermomicrobiota</taxon>
        <taxon>Thermomicrobia</taxon>
        <taxon>Thermomicrobiales</taxon>
        <taxon>environmental samples</taxon>
    </lineage>
</organism>
<feature type="region of interest" description="Disordered" evidence="1">
    <location>
        <begin position="25"/>
        <end position="110"/>
    </location>
</feature>
<protein>
    <submittedName>
        <fullName evidence="2">Uncharacterized protein</fullName>
    </submittedName>
</protein>
<feature type="compositionally biased region" description="Basic and acidic residues" evidence="1">
    <location>
        <begin position="56"/>
        <end position="73"/>
    </location>
</feature>
<dbReference type="EMBL" id="CADCWF010000333">
    <property type="protein sequence ID" value="CAA9579151.1"/>
    <property type="molecule type" value="Genomic_DNA"/>
</dbReference>
<gene>
    <name evidence="2" type="ORF">AVDCRST_MAG59-4515</name>
</gene>
<feature type="non-terminal residue" evidence="2">
    <location>
        <position position="1"/>
    </location>
</feature>
<accession>A0A6J4VH21</accession>